<keyword evidence="4" id="KW-0418">Kinase</keyword>
<comment type="caution">
    <text evidence="4">The sequence shown here is derived from an EMBL/GenBank/DDBJ whole genome shotgun (WGS) entry which is preliminary data.</text>
</comment>
<proteinExistence type="predicted"/>
<dbReference type="OrthoDB" id="9802114at2"/>
<dbReference type="InterPro" id="IPR044725">
    <property type="entry name" value="CBSX3_CBS_dom"/>
</dbReference>
<evidence type="ECO:0000313" key="4">
    <source>
        <dbReference type="EMBL" id="RBQ04571.1"/>
    </source>
</evidence>
<dbReference type="Gene3D" id="3.10.580.10">
    <property type="entry name" value="CBS-domain"/>
    <property type="match status" value="1"/>
</dbReference>
<keyword evidence="5" id="KW-1185">Reference proteome</keyword>
<dbReference type="AlphaFoldDB" id="A0A366KSF7"/>
<gene>
    <name evidence="4" type="ORF">DRW42_18245</name>
</gene>
<dbReference type="GO" id="GO:0016301">
    <property type="term" value="F:kinase activity"/>
    <property type="evidence" value="ECO:0007669"/>
    <property type="project" value="UniProtKB-KW"/>
</dbReference>
<accession>A0A366KSF7</accession>
<name>A0A366KSF7_9SPHI</name>
<dbReference type="SMART" id="SM00116">
    <property type="entry name" value="CBS"/>
    <property type="match status" value="2"/>
</dbReference>
<dbReference type="InterPro" id="IPR000644">
    <property type="entry name" value="CBS_dom"/>
</dbReference>
<dbReference type="RefSeq" id="WP_113950266.1">
    <property type="nucleotide sequence ID" value="NZ_QNQU01000016.1"/>
</dbReference>
<dbReference type="PANTHER" id="PTHR43080:SF2">
    <property type="entry name" value="CBS DOMAIN-CONTAINING PROTEIN"/>
    <property type="match status" value="1"/>
</dbReference>
<feature type="domain" description="CBS" evidence="3">
    <location>
        <begin position="76"/>
        <end position="132"/>
    </location>
</feature>
<evidence type="ECO:0000256" key="1">
    <source>
        <dbReference type="ARBA" id="ARBA00023122"/>
    </source>
</evidence>
<keyword evidence="4" id="KW-0808">Transferase</keyword>
<dbReference type="Proteomes" id="UP000252081">
    <property type="component" value="Unassembled WGS sequence"/>
</dbReference>
<dbReference type="CDD" id="cd04623">
    <property type="entry name" value="CBS_pair_bac_euk"/>
    <property type="match status" value="1"/>
</dbReference>
<evidence type="ECO:0000256" key="2">
    <source>
        <dbReference type="PROSITE-ProRule" id="PRU00703"/>
    </source>
</evidence>
<dbReference type="InterPro" id="IPR051257">
    <property type="entry name" value="Diverse_CBS-Domain"/>
</dbReference>
<feature type="domain" description="CBS" evidence="3">
    <location>
        <begin position="9"/>
        <end position="67"/>
    </location>
</feature>
<dbReference type="PROSITE" id="PS51371">
    <property type="entry name" value="CBS"/>
    <property type="match status" value="2"/>
</dbReference>
<evidence type="ECO:0000259" key="3">
    <source>
        <dbReference type="PROSITE" id="PS51371"/>
    </source>
</evidence>
<protein>
    <submittedName>
        <fullName evidence="4">Histidine kinase</fullName>
    </submittedName>
</protein>
<dbReference type="SUPFAM" id="SSF54631">
    <property type="entry name" value="CBS-domain pair"/>
    <property type="match status" value="1"/>
</dbReference>
<evidence type="ECO:0000313" key="5">
    <source>
        <dbReference type="Proteomes" id="UP000252081"/>
    </source>
</evidence>
<organism evidence="4 5">
    <name type="scientific">Pedobacter miscanthi</name>
    <dbReference type="NCBI Taxonomy" id="2259170"/>
    <lineage>
        <taxon>Bacteria</taxon>
        <taxon>Pseudomonadati</taxon>
        <taxon>Bacteroidota</taxon>
        <taxon>Sphingobacteriia</taxon>
        <taxon>Sphingobacteriales</taxon>
        <taxon>Sphingobacteriaceae</taxon>
        <taxon>Pedobacter</taxon>
    </lineage>
</organism>
<keyword evidence="1 2" id="KW-0129">CBS domain</keyword>
<dbReference type="EMBL" id="QNQU01000016">
    <property type="protein sequence ID" value="RBQ04571.1"/>
    <property type="molecule type" value="Genomic_DNA"/>
</dbReference>
<reference evidence="4 5" key="1">
    <citation type="submission" date="2018-07" db="EMBL/GenBank/DDBJ databases">
        <title>A draft genome of a endophytic bacteria, a new species of Pedobacter.</title>
        <authorList>
            <person name="Zhang Z.D."/>
            <person name="Chen Z.J."/>
        </authorList>
    </citation>
    <scope>NUCLEOTIDE SEQUENCE [LARGE SCALE GENOMIC DNA]</scope>
    <source>
        <strain evidence="4 5">RS10</strain>
    </source>
</reference>
<dbReference type="PANTHER" id="PTHR43080">
    <property type="entry name" value="CBS DOMAIN-CONTAINING PROTEIN CBSX3, MITOCHONDRIAL"/>
    <property type="match status" value="1"/>
</dbReference>
<sequence>MKSVKHLLDTKQAIIISVPENISVLDALKVMTEKNISAVLVMENEKLQGIFTERDYARKIILQGKSSKDTLIKEAMTANPITVKFSDSIDHCMELMTDKHIRHLPIVESGEVKGMVSIGDVVKFIIADQKQTISQLESYISG</sequence>
<dbReference type="InterPro" id="IPR046342">
    <property type="entry name" value="CBS_dom_sf"/>
</dbReference>
<dbReference type="Pfam" id="PF00571">
    <property type="entry name" value="CBS"/>
    <property type="match status" value="2"/>
</dbReference>